<feature type="region of interest" description="Disordered" evidence="4">
    <location>
        <begin position="94"/>
        <end position="128"/>
    </location>
</feature>
<dbReference type="SUPFAM" id="SSF48371">
    <property type="entry name" value="ARM repeat"/>
    <property type="match status" value="1"/>
</dbReference>
<dbReference type="InterPro" id="IPR016024">
    <property type="entry name" value="ARM-type_fold"/>
</dbReference>
<keyword evidence="2" id="KW-0677">Repeat</keyword>
<dbReference type="SUPFAM" id="SSF81837">
    <property type="entry name" value="BEACH domain"/>
    <property type="match status" value="1"/>
</dbReference>
<feature type="compositionally biased region" description="Polar residues" evidence="4">
    <location>
        <begin position="1923"/>
        <end position="1954"/>
    </location>
</feature>
<evidence type="ECO:0000313" key="9">
    <source>
        <dbReference type="Proteomes" id="UP000002320"/>
    </source>
</evidence>
<dbReference type="FunCoup" id="B0WF33">
    <property type="interactions" value="893"/>
</dbReference>
<dbReference type="Pfam" id="PF14844">
    <property type="entry name" value="PH_BEACH"/>
    <property type="match status" value="1"/>
</dbReference>
<dbReference type="PROSITE" id="PS50197">
    <property type="entry name" value="BEACH"/>
    <property type="match status" value="1"/>
</dbReference>
<feature type="domain" description="BEACH-type PH" evidence="6">
    <location>
        <begin position="2604"/>
        <end position="2698"/>
    </location>
</feature>
<keyword evidence="9" id="KW-1185">Reference proteome</keyword>
<dbReference type="InterPro" id="IPR015943">
    <property type="entry name" value="WD40/YVTN_repeat-like_dom_sf"/>
</dbReference>
<dbReference type="FunFam" id="1.10.1540.10:FF:000001">
    <property type="entry name" value="neurobeachin isoform X1"/>
    <property type="match status" value="1"/>
</dbReference>
<feature type="compositionally biased region" description="Basic and acidic residues" evidence="4">
    <location>
        <begin position="139"/>
        <end position="152"/>
    </location>
</feature>
<dbReference type="Proteomes" id="UP000002320">
    <property type="component" value="Unassembled WGS sequence"/>
</dbReference>
<organism>
    <name type="scientific">Culex quinquefasciatus</name>
    <name type="common">Southern house mosquito</name>
    <name type="synonym">Culex pungens</name>
    <dbReference type="NCBI Taxonomy" id="7176"/>
    <lineage>
        <taxon>Eukaryota</taxon>
        <taxon>Metazoa</taxon>
        <taxon>Ecdysozoa</taxon>
        <taxon>Arthropoda</taxon>
        <taxon>Hexapoda</taxon>
        <taxon>Insecta</taxon>
        <taxon>Pterygota</taxon>
        <taxon>Neoptera</taxon>
        <taxon>Endopterygota</taxon>
        <taxon>Diptera</taxon>
        <taxon>Nematocera</taxon>
        <taxon>Culicoidea</taxon>
        <taxon>Culicidae</taxon>
        <taxon>Culicinae</taxon>
        <taxon>Culicini</taxon>
        <taxon>Culex</taxon>
        <taxon>Culex</taxon>
    </lineage>
</organism>
<feature type="region of interest" description="Disordered" evidence="4">
    <location>
        <begin position="133"/>
        <end position="152"/>
    </location>
</feature>
<dbReference type="OrthoDB" id="26681at2759"/>
<dbReference type="PROSITE" id="PS50082">
    <property type="entry name" value="WD_REPEATS_2"/>
    <property type="match status" value="1"/>
</dbReference>
<dbReference type="InterPro" id="IPR023362">
    <property type="entry name" value="PH-BEACH_dom"/>
</dbReference>
<sequence length="3446" mass="392436">MASTSSNNRSSTDVPSDYARLKLLWLNFLNSDDDNAGNAASKTSWLELFLYEFGKLNAEQTAQFQRSNISENVSSALSRQLLQFIIEICSRGESTTTDGGETDLGDLEQQQQQQEESSSSLSSTSTYTTARSVITTTADRSDNRQGQEDSNEDRYQELRVFLLEGIGGRILRALEQLGGKDIANGREIAEVLIRILPTRKWCTPQLADLQYQPQYNAQLLKVFEMRTCNSDWRNETSRASLHTTICGMQTLLAPPESSPEPQPTSLTDYQTEAFNAHLRAALTQDQLTLTVLNLLESLVVNENLLTIDDRSATISCLRMAIERLRRLELIEESPRNKLILRHKLLGILMISLNNLFFLDNLESDFIGLKQVAAQVMQLLHGELEGASTNPISCDFIYNLTYTIVSTVNQSFLHYNETLVSEQFFLAIFRLLESNLDIIKHVYGLLQASSSGSQPKLVDILLKMLQNFITTLSPNRVAVPNSKKPRARHRVHHSRQDPRTAYVCALENILLNIFPIVKHTDQRTLLQFFTMHQICCCNATIQTLEVLLRFNRDHDLVPRVCLNFANRNVIHAIFSRSNCDSCEAERFNDRFYDRFAQIHRDVFDAYGRLENRPRMPTLLRYLQDGVRVVPYRLGRFVLFELVLPQLCKEKADFKELVLDETTKEITNSCLMIVARCLRDANLFEAFFSDENRAMIRELSLRAEFVYQAGVVLRIGVENAHQLPNIEGPLGTILLDGLEDLSNYLGLLFGILRTSDVNIDLHSIPPKDQDIWYKVDSTANVLQVYVEHWKIVRHLLQVNERFYAAFLQRFTRVESFLPLVYDLFSLLIHHDQAKRSVPLPKLADLTADLVDPERRSILNIFHYNDQIFDHQLPSAEEFFKSTSDHSGSVEDEDYSFLRELALKYPDVTAHETADGNGRLEKSWSLLEMFNIKHLLADLVDEYFPGTAIRRARIRRGDLPDQVQQLLSTGGFIRKRLATLVELILSTFQMLVDKNDQLGDAMQSALVELKKLLLSGAFENWESPESSRNVMNALQSLLKIAEVRSESAGFEVVDQAEQNEYYFPVQCFSLGSRKKSLSAEDDLSSTDESYTTALDDGYEGDVENDHLVPRGRKGSGVGREQSLRINRNICAIVVEILIELSKKCANNPASWSSLLSQTVLKLNGIKEYLGGSLYLITGFSPILEKSDVELKELQTAVLELITDLDSPEVLSKFLQLLSLEDPPVQLILTKLTNLIDANYKLECYTELNFPDANDDGSRISTCDVLLSKKINYLREHHRFFNIRTPFTCAARVIPLNCADFSPWNNEGFTASVWFRLSTDQQDSNRVTMTHLISVGSEKQIVSVFINRQRQFTVRFNKPDRIITNAHTKQYLANAAGLTCCDDCSKELSHLWNYKNFLRSMEPITQPFRVDSPGAQCVYCYKLLPAGRDVATTSLSNDYFYDLHSEQYTIKDLQLMENRWTMLALSVRQLDNTITIELTLDGVQQQSLSVGDACMIHIDTSLPVIAIGHRTGTEDDCPLNYSLSNVQLFRRCWTDLTMLANLYALGPNWIHLAGALSGEIIPNYGSLNLSKLTLEDLQPKNTFQLLQQTHVGYYAAHKPDLFIAIKPDYGKIVLGMLNFSPRLKPVENLSLQRSIQLSGGISAILFAFARIVELSSSAKVHASSLSLLLRIAHDNHDFYNEFVQRDLLELVGIVLKNKKCHKEICVLAALLEVAFDQPIFVKRVDTYCVATNSMARVRYPEIIIFFFENFQMWIDRSEEVLNLVFDVLITCTREKHPGMDFNCKRLATAGLVPTLIDFCRMNFVIPPKTVKISKSAADSLVTLITILSNTPPNVSLLKEIIELLLLMHKPTDSYVTHDRQKFYFNINPQLPSRPSSKTSEQRTTPRLNLRERRLRYSQLRKAIPLALSNSHETSFESTTSFIELSRLGSSSKTPPDSGESSTPSTPQRSAATLDNSANYERLNQAMGNLDIRRRSLKADKHKIRRLQSPGSRGCSTPRERVSSPRICERKELQRSTQSLPTKFKFFEQNYFGTGNDFIQESFLRALCDFLLILPDQDAKQFFHVDNQIIETLLILANNSNIRIRTMVINLIAVISDRVLHGSSTGVLSYTDEQYKICWHHLGNQISSHSVNVDLLNASFRWITKSGSVLTLETLILDHHFTVVQESGLNILLAILPQSSAESRLFQLILKVMDYVCVKQPRAAQYMLENGLIWTIVKTAVKMHEKDDDELASNFDSYLDFVTGLAHRAVVSVNFVNPFWDLINGLTLAERNKNQKVTCGVRNVHALLYRNLLQFFVYRPTESIIGHKNNSFTVDLPGSSIPRSEVRIRFNQVHDKAVQFITNSDAHHTVTDAEILLIKTLMSRTLNGNPRGGNIIIWCLLPKRPLSLKLYTLRQLGQYIDGGSKLSMVCDVTMLKVFSESIVLVNQKELSEDDRVFVQSFCQAIEGPQTGAWTLTQTIDKFDYLRTVHLNDQEQSILKSINKQEKLIHTCTIAAMEITRKIVEKQNKLRKELIIQLKKDSDFKFFNQWRQIIDQMTHEDAPWYNAKLYPNSWELDDTFGPGMVQTRMRRCHQTIEQRFLQKDFQFGDGTVPQQLLDYLMPKNRSQEFSMENQLLYTSIVKQISPKQELDSECILTSTELVLSPNTGDLEIYDLCSISKIWTKRYQHQETAVEIFLRSGRSLFLVFDRMLEREVFAGFFQDLVQREGRQELEAQTQLWKEGFLSNWEYLMHLNQISGRSYHDLMQYPVFPWILADYESSMLDLLLERSFRNLEKPIAVQFKDLEKHYINNYNYLKQSENDSTANRKIHPYHYSSHYSNSGTVLHFLVRMLPFTSLFLQYQDNSFDIPDRTFHSLGTTWKLASRDSPTDVKELIPEFYSCPEFLENLEGFDFGNRQSGEPVNHVELPQWSHQSARLFVLIHRQALESDHVRRRICHWIDLTFGYKQVGPAAVEAINVFHPATYASFNASDIDDPVEKLALETMIKTYGQMPRQLFDSPHPQPNLIAPLGANPPEVIDSVTGLKWGLYSGTPVLPNPKIVDIKTVVGSLATLVQLDGNRIVGIPERTNIFRGPQSRGYYFIDWGKVDNVVRFRSIHESDARSSELVYNTNVDPITACGSDPNCADIWFGHRSGRIAVFQQKQVRKVSFFNHNIQPAVTRTRSSSFRKWIGRKSANWRKRLEGDDDGEETVGPVPVKWNFPVVLIKHRAEITAIAISTEFKIVVSVSMDGTAAIWDYNTLSYVREIPKPVNVINSKISLVCISPTLGDIVTVHSSQESSRRSVSRPSNETSTLVDDESFEVTENYNLDYVNITMASSRDQLRLHTVNAKYVEHTFMESPVVAVSYSAVKEGCGVNCIAVGLESGVIRLFSSWNLALVREITMNPYDAFGVKRLVDGIEGSSAFTNARSTFSLIFSKHQHLVVLTTSNVIQTWKSEGLPGMSPQIAELPVRRSFG</sequence>
<dbReference type="SMART" id="SM01026">
    <property type="entry name" value="Beach"/>
    <property type="match status" value="1"/>
</dbReference>
<dbReference type="HOGENOM" id="CLU_000276_0_0_1"/>
<dbReference type="OMA" id="TQCQVAN"/>
<accession>B0WF33</accession>
<evidence type="ECO:0000256" key="2">
    <source>
        <dbReference type="ARBA" id="ARBA00022737"/>
    </source>
</evidence>
<reference evidence="7" key="1">
    <citation type="submission" date="2007-03" db="EMBL/GenBank/DDBJ databases">
        <title>Annotation of Culex pipiens quinquefasciatus.</title>
        <authorList>
            <consortium name="The Broad Institute Genome Sequencing Platform"/>
            <person name="Atkinson P.W."/>
            <person name="Hemingway J."/>
            <person name="Christensen B.M."/>
            <person name="Higgs S."/>
            <person name="Kodira C."/>
            <person name="Hannick L."/>
            <person name="Megy K."/>
            <person name="O'Leary S."/>
            <person name="Pearson M."/>
            <person name="Haas B.J."/>
            <person name="Mauceli E."/>
            <person name="Wortman J.R."/>
            <person name="Lee N.H."/>
            <person name="Guigo R."/>
            <person name="Stanke M."/>
            <person name="Alvarado L."/>
            <person name="Amedeo P."/>
            <person name="Antoine C.H."/>
            <person name="Arensburger P."/>
            <person name="Bidwell S.L."/>
            <person name="Crawford M."/>
            <person name="Camaro F."/>
            <person name="Devon K."/>
            <person name="Engels R."/>
            <person name="Hammond M."/>
            <person name="Howarth C."/>
            <person name="Koehrsen M."/>
            <person name="Lawson D."/>
            <person name="Montgomery P."/>
            <person name="Nene V."/>
            <person name="Nusbaum C."/>
            <person name="Puiu D."/>
            <person name="Romero-Severson J."/>
            <person name="Severson D.W."/>
            <person name="Shumway M."/>
            <person name="Sisk P."/>
            <person name="Stolte C."/>
            <person name="Zeng Q."/>
            <person name="Eisenstadt E."/>
            <person name="Fraser-Liggett C."/>
            <person name="Strausberg R."/>
            <person name="Galagan J."/>
            <person name="Birren B."/>
            <person name="Collins F.H."/>
        </authorList>
    </citation>
    <scope>NUCLEOTIDE SEQUENCE [LARGE SCALE GENOMIC DNA]</scope>
    <source>
        <strain evidence="7">JHB</strain>
    </source>
</reference>
<name>B0WF33_CULQU</name>
<gene>
    <name evidence="8" type="primary">6037398</name>
    <name evidence="7" type="ORF">CpipJ_CPIJ005368</name>
</gene>
<reference evidence="8" key="2">
    <citation type="submission" date="2020-05" db="UniProtKB">
        <authorList>
            <consortium name="EnsemblMetazoa"/>
        </authorList>
    </citation>
    <scope>IDENTIFICATION</scope>
    <source>
        <strain evidence="8">JHB</strain>
    </source>
</reference>
<dbReference type="SUPFAM" id="SSF50978">
    <property type="entry name" value="WD40 repeat-like"/>
    <property type="match status" value="1"/>
</dbReference>
<feature type="compositionally biased region" description="Polar residues" evidence="4">
    <location>
        <begin position="1862"/>
        <end position="1882"/>
    </location>
</feature>
<dbReference type="STRING" id="7176.B0WF33"/>
<dbReference type="InterPro" id="IPR001680">
    <property type="entry name" value="WD40_rpt"/>
</dbReference>
<dbReference type="InterPro" id="IPR011993">
    <property type="entry name" value="PH-like_dom_sf"/>
</dbReference>
<feature type="compositionally biased region" description="Low complexity" evidence="4">
    <location>
        <begin position="107"/>
        <end position="126"/>
    </location>
</feature>
<dbReference type="PROSITE" id="PS50294">
    <property type="entry name" value="WD_REPEATS_REGION"/>
    <property type="match status" value="1"/>
</dbReference>
<protein>
    <submittedName>
        <fullName evidence="7 8">Lysosomal trafficking regulator</fullName>
    </submittedName>
</protein>
<dbReference type="InterPro" id="IPR000409">
    <property type="entry name" value="BEACH_dom"/>
</dbReference>
<dbReference type="InterPro" id="IPR036322">
    <property type="entry name" value="WD40_repeat_dom_sf"/>
</dbReference>
<proteinExistence type="predicted"/>
<dbReference type="CDD" id="cd06071">
    <property type="entry name" value="Beach"/>
    <property type="match status" value="1"/>
</dbReference>
<dbReference type="PROSITE" id="PS51783">
    <property type="entry name" value="PH_BEACH"/>
    <property type="match status" value="1"/>
</dbReference>
<feature type="region of interest" description="Disordered" evidence="4">
    <location>
        <begin position="1922"/>
        <end position="1954"/>
    </location>
</feature>
<dbReference type="Gene3D" id="2.30.29.30">
    <property type="entry name" value="Pleckstrin-homology domain (PH domain)/Phosphotyrosine-binding domain (PTB)"/>
    <property type="match status" value="1"/>
</dbReference>
<evidence type="ECO:0000313" key="7">
    <source>
        <dbReference type="EMBL" id="EDS25978.1"/>
    </source>
</evidence>
<dbReference type="InParanoid" id="B0WF33"/>
<dbReference type="eggNOG" id="KOG1786">
    <property type="taxonomic scope" value="Eukaryota"/>
</dbReference>
<dbReference type="SUPFAM" id="SSF50729">
    <property type="entry name" value="PH domain-like"/>
    <property type="match status" value="1"/>
</dbReference>
<dbReference type="KEGG" id="cqu:CpipJ_CPIJ005368"/>
<keyword evidence="1 3" id="KW-0853">WD repeat</keyword>
<dbReference type="InterPro" id="IPR050865">
    <property type="entry name" value="BEACH_Domain"/>
</dbReference>
<dbReference type="PANTHER" id="PTHR13743:SF86">
    <property type="entry name" value="LYSOSOMAL-TRAFFICKING REGULATOR"/>
    <property type="match status" value="1"/>
</dbReference>
<dbReference type="Gene3D" id="2.130.10.10">
    <property type="entry name" value="YVTN repeat-like/Quinoprotein amine dehydrogenase"/>
    <property type="match status" value="1"/>
</dbReference>
<dbReference type="VEuPathDB" id="VectorBase:CQUJHB014756"/>
<evidence type="ECO:0000256" key="3">
    <source>
        <dbReference type="PROSITE-ProRule" id="PRU00221"/>
    </source>
</evidence>
<feature type="domain" description="BEACH" evidence="5">
    <location>
        <begin position="2698"/>
        <end position="2996"/>
    </location>
</feature>
<dbReference type="Gene3D" id="1.10.1540.10">
    <property type="entry name" value="BEACH domain"/>
    <property type="match status" value="1"/>
</dbReference>
<evidence type="ECO:0000256" key="1">
    <source>
        <dbReference type="ARBA" id="ARBA00022574"/>
    </source>
</evidence>
<evidence type="ECO:0000259" key="5">
    <source>
        <dbReference type="PROSITE" id="PS50197"/>
    </source>
</evidence>
<dbReference type="Pfam" id="PF02138">
    <property type="entry name" value="Beach"/>
    <property type="match status" value="1"/>
</dbReference>
<feature type="repeat" description="WD" evidence="3">
    <location>
        <begin position="3196"/>
        <end position="3237"/>
    </location>
</feature>
<dbReference type="InterPro" id="IPR036372">
    <property type="entry name" value="BEACH_dom_sf"/>
</dbReference>
<dbReference type="EnsemblMetazoa" id="CPIJ005368-RA">
    <property type="protein sequence ID" value="CPIJ005368-PA"/>
    <property type="gene ID" value="CPIJ005368"/>
</dbReference>
<dbReference type="EMBL" id="DS231914">
    <property type="protein sequence ID" value="EDS25978.1"/>
    <property type="molecule type" value="Genomic_DNA"/>
</dbReference>
<dbReference type="VEuPathDB" id="VectorBase:CPIJ005368"/>
<dbReference type="PANTHER" id="PTHR13743">
    <property type="entry name" value="BEIGE/BEACH-RELATED"/>
    <property type="match status" value="1"/>
</dbReference>
<dbReference type="SMART" id="SM00320">
    <property type="entry name" value="WD40"/>
    <property type="match status" value="1"/>
</dbReference>
<evidence type="ECO:0000259" key="6">
    <source>
        <dbReference type="PROSITE" id="PS51783"/>
    </source>
</evidence>
<evidence type="ECO:0000313" key="8">
    <source>
        <dbReference type="EnsemblMetazoa" id="CPIJ005368-PA"/>
    </source>
</evidence>
<feature type="region of interest" description="Disordered" evidence="4">
    <location>
        <begin position="1862"/>
        <end position="1889"/>
    </location>
</feature>
<evidence type="ECO:0000256" key="4">
    <source>
        <dbReference type="SAM" id="MobiDB-lite"/>
    </source>
</evidence>